<dbReference type="PANTHER" id="PTHR32063">
    <property type="match status" value="1"/>
</dbReference>
<dbReference type="PRINTS" id="PR00702">
    <property type="entry name" value="ACRIFLAVINRP"/>
</dbReference>
<feature type="transmembrane region" description="Helical" evidence="1">
    <location>
        <begin position="332"/>
        <end position="351"/>
    </location>
</feature>
<dbReference type="InterPro" id="IPR027463">
    <property type="entry name" value="AcrB_DN_DC_subdom"/>
</dbReference>
<feature type="transmembrane region" description="Helical" evidence="1">
    <location>
        <begin position="358"/>
        <end position="378"/>
    </location>
</feature>
<keyword evidence="1" id="KW-0472">Membrane</keyword>
<name>A0A9E2L416_9BACT</name>
<keyword evidence="1" id="KW-1133">Transmembrane helix</keyword>
<feature type="transmembrane region" description="Helical" evidence="1">
    <location>
        <begin position="917"/>
        <end position="942"/>
    </location>
</feature>
<feature type="transmembrane region" description="Helical" evidence="1">
    <location>
        <begin position="865"/>
        <end position="884"/>
    </location>
</feature>
<reference evidence="2" key="1">
    <citation type="journal article" date="2021" name="PeerJ">
        <title>Extensive microbial diversity within the chicken gut microbiome revealed by metagenomics and culture.</title>
        <authorList>
            <person name="Gilroy R."/>
            <person name="Ravi A."/>
            <person name="Getino M."/>
            <person name="Pursley I."/>
            <person name="Horton D.L."/>
            <person name="Alikhan N.F."/>
            <person name="Baker D."/>
            <person name="Gharbi K."/>
            <person name="Hall N."/>
            <person name="Watson M."/>
            <person name="Adriaenssens E.M."/>
            <person name="Foster-Nyarko E."/>
            <person name="Jarju S."/>
            <person name="Secka A."/>
            <person name="Antonio M."/>
            <person name="Oren A."/>
            <person name="Chaudhuri R.R."/>
            <person name="La Ragione R."/>
            <person name="Hildebrand F."/>
            <person name="Pallen M.J."/>
        </authorList>
    </citation>
    <scope>NUCLEOTIDE SEQUENCE</scope>
    <source>
        <strain evidence="2">G3-2149</strain>
    </source>
</reference>
<dbReference type="Gene3D" id="3.30.70.1440">
    <property type="entry name" value="Multidrug efflux transporter AcrB pore domain"/>
    <property type="match status" value="1"/>
</dbReference>
<feature type="transmembrane region" description="Helical" evidence="1">
    <location>
        <begin position="12"/>
        <end position="30"/>
    </location>
</feature>
<dbReference type="Gene3D" id="3.30.2090.10">
    <property type="entry name" value="Multidrug efflux transporter AcrB TolC docking domain, DN and DC subdomains"/>
    <property type="match status" value="2"/>
</dbReference>
<evidence type="ECO:0000313" key="2">
    <source>
        <dbReference type="EMBL" id="MBU3852264.1"/>
    </source>
</evidence>
<feature type="transmembrane region" description="Helical" evidence="1">
    <location>
        <begin position="429"/>
        <end position="449"/>
    </location>
</feature>
<feature type="transmembrane region" description="Helical" evidence="1">
    <location>
        <begin position="461"/>
        <end position="484"/>
    </location>
</feature>
<dbReference type="Pfam" id="PF00873">
    <property type="entry name" value="ACR_tran"/>
    <property type="match status" value="1"/>
</dbReference>
<feature type="transmembrane region" description="Helical" evidence="1">
    <location>
        <begin position="891"/>
        <end position="911"/>
    </location>
</feature>
<dbReference type="Gene3D" id="3.30.70.1320">
    <property type="entry name" value="Multidrug efflux transporter AcrB pore domain like"/>
    <property type="match status" value="1"/>
</dbReference>
<dbReference type="InterPro" id="IPR001036">
    <property type="entry name" value="Acrflvin-R"/>
</dbReference>
<protein>
    <submittedName>
        <fullName evidence="2">Efflux RND transporter permease subunit</fullName>
    </submittedName>
</protein>
<organism evidence="2 3">
    <name type="scientific">Candidatus Paraprevotella stercoravium</name>
    <dbReference type="NCBI Taxonomy" id="2838725"/>
    <lineage>
        <taxon>Bacteria</taxon>
        <taxon>Pseudomonadati</taxon>
        <taxon>Bacteroidota</taxon>
        <taxon>Bacteroidia</taxon>
        <taxon>Bacteroidales</taxon>
        <taxon>Prevotellaceae</taxon>
        <taxon>Paraprevotella</taxon>
    </lineage>
</organism>
<feature type="transmembrane region" description="Helical" evidence="1">
    <location>
        <begin position="994"/>
        <end position="1027"/>
    </location>
</feature>
<feature type="transmembrane region" description="Helical" evidence="1">
    <location>
        <begin position="963"/>
        <end position="982"/>
    </location>
</feature>
<sequence>MSLYEGAVKKPIMTTLCFVAVMILGLFSLSKLPVDLYPDIDTNTIMVITTYPGASASDIENNVTRPLENTLNSVEHLKHITSQSRENTSVITLEFEYGNDIEVITNDVRDKLDMVSSMLPDESNTPIIFKFSTDMIPIVILSVQADESQNALYKILDDNVANPLARIDGVGTVSISGAPEREINVYMDARKMEAYGIPVETVTQIIAQENKNVPGGSFDVGNNTYALRVEGEFKDPQQMLNIIVGTHNGAPVYLRDIARVVDGVQERAQKAYNDGKQGAMIVVQKQTGANSVQIAQDVKKMLPTLQKQLPSDVKLGVITDTSDNILNTIDSLVETILYAILFVVLVVFVFLGRWRATVIICITIPMSLIASFIYLFVADGSLNMISLSCLSIAIGNVVDDAIVVLENVTTHIERGSDPKQAAVHGTNEVAISVVASTLTMIAVFFPLTMVTGMSGVLFKQLGWMMCVIMTISTISALTFTPMMCSQLLRLQKKQSKLFLMLFTPIQKALDRLDLWYAARLDWGVRHRKTILFSCIGLFVLSLGCCSGIQSEFFPANDSGRVGIKLELPVGTRVEEAERLSMELTDKWRARYGKDMEAINFKVGQASDDDTYSSLSDNGSHIIDFNISMVPSNEREKGLEQICDEMRADLAQYPEFVKTDVMLGGGHGGMGGQSMASFEIYGYDFDATDRVAQQLKSELEKVDGIGQVNISRSDYQPEYQVDFDREKLALHGLNLTTAATYLRNRINGATASYYREDGDEYDIKVRYEPNQRQSIEALENVMIYNAAGQGVRVKDVGTVVERFSPPTIERKDRERIVTVDAVLSGKALSEGVAAGNAIIEKMDLPQGIMVKVAGSYEDQQDSNKDLGTLAVLILILVFIVMAAQFESMTYPFIIMFSIPFAFSGVILALFLSDTPLSVMSMLGGIMLIGIVVKNGIVLIDYILLCRERGMGIIRSVITAGRSRLRPVLMTTLTTILGMVPMAVGQGVGAEMWRPLGVAVIGGLTVSTVLTLILVPVAYCMFAGNGVFFNRRKLKKQRALNDYYLKHKDKMTRVKASGKIHHGHEQES</sequence>
<reference evidence="2" key="2">
    <citation type="submission" date="2021-04" db="EMBL/GenBank/DDBJ databases">
        <authorList>
            <person name="Gilroy R."/>
        </authorList>
    </citation>
    <scope>NUCLEOTIDE SEQUENCE</scope>
    <source>
        <strain evidence="2">G3-2149</strain>
    </source>
</reference>
<evidence type="ECO:0000313" key="3">
    <source>
        <dbReference type="Proteomes" id="UP000823865"/>
    </source>
</evidence>
<dbReference type="SUPFAM" id="SSF82693">
    <property type="entry name" value="Multidrug efflux transporter AcrB pore domain, PN1, PN2, PC1 and PC2 subdomains"/>
    <property type="match status" value="2"/>
</dbReference>
<feature type="transmembrane region" description="Helical" evidence="1">
    <location>
        <begin position="384"/>
        <end position="408"/>
    </location>
</feature>
<feature type="transmembrane region" description="Helical" evidence="1">
    <location>
        <begin position="529"/>
        <end position="549"/>
    </location>
</feature>
<proteinExistence type="predicted"/>
<keyword evidence="1" id="KW-0812">Transmembrane</keyword>
<accession>A0A9E2L416</accession>
<dbReference type="Gene3D" id="3.30.70.1430">
    <property type="entry name" value="Multidrug efflux transporter AcrB pore domain"/>
    <property type="match status" value="2"/>
</dbReference>
<dbReference type="Gene3D" id="1.20.1640.10">
    <property type="entry name" value="Multidrug efflux transporter AcrB transmembrane domain"/>
    <property type="match status" value="2"/>
</dbReference>
<dbReference type="SUPFAM" id="SSF82714">
    <property type="entry name" value="Multidrug efflux transporter AcrB TolC docking domain, DN and DC subdomains"/>
    <property type="match status" value="2"/>
</dbReference>
<dbReference type="EMBL" id="JAHLFU010000010">
    <property type="protein sequence ID" value="MBU3852264.1"/>
    <property type="molecule type" value="Genomic_DNA"/>
</dbReference>
<dbReference type="GO" id="GO:0005886">
    <property type="term" value="C:plasma membrane"/>
    <property type="evidence" value="ECO:0007669"/>
    <property type="project" value="TreeGrafter"/>
</dbReference>
<dbReference type="AlphaFoldDB" id="A0A9E2L416"/>
<dbReference type="Proteomes" id="UP000823865">
    <property type="component" value="Unassembled WGS sequence"/>
</dbReference>
<dbReference type="GO" id="GO:0042910">
    <property type="term" value="F:xenobiotic transmembrane transporter activity"/>
    <property type="evidence" value="ECO:0007669"/>
    <property type="project" value="TreeGrafter"/>
</dbReference>
<gene>
    <name evidence="2" type="ORF">H9789_00270</name>
</gene>
<comment type="caution">
    <text evidence="2">The sequence shown here is derived from an EMBL/GenBank/DDBJ whole genome shotgun (WGS) entry which is preliminary data.</text>
</comment>
<evidence type="ECO:0000256" key="1">
    <source>
        <dbReference type="SAM" id="Phobius"/>
    </source>
</evidence>
<dbReference type="PANTHER" id="PTHR32063:SF0">
    <property type="entry name" value="SWARMING MOTILITY PROTEIN SWRC"/>
    <property type="match status" value="1"/>
</dbReference>
<dbReference type="SUPFAM" id="SSF82866">
    <property type="entry name" value="Multidrug efflux transporter AcrB transmembrane domain"/>
    <property type="match status" value="2"/>
</dbReference>